<dbReference type="InterPro" id="IPR003439">
    <property type="entry name" value="ABC_transporter-like_ATP-bd"/>
</dbReference>
<dbReference type="InterPro" id="IPR017871">
    <property type="entry name" value="ABC_transporter-like_CS"/>
</dbReference>
<evidence type="ECO:0000256" key="2">
    <source>
        <dbReference type="ARBA" id="ARBA00022448"/>
    </source>
</evidence>
<dbReference type="RefSeq" id="WP_073591121.1">
    <property type="nucleotide sequence ID" value="NZ_FRFD01000017.1"/>
</dbReference>
<name>A0A1M7YN96_9FIRM</name>
<dbReference type="Proteomes" id="UP000184612">
    <property type="component" value="Unassembled WGS sequence"/>
</dbReference>
<dbReference type="CDD" id="cd18544">
    <property type="entry name" value="ABC_6TM_TmrA_like"/>
    <property type="match status" value="1"/>
</dbReference>
<organism evidence="12 13">
    <name type="scientific">Anaerocolumna xylanovorans DSM 12503</name>
    <dbReference type="NCBI Taxonomy" id="1121345"/>
    <lineage>
        <taxon>Bacteria</taxon>
        <taxon>Bacillati</taxon>
        <taxon>Bacillota</taxon>
        <taxon>Clostridia</taxon>
        <taxon>Lachnospirales</taxon>
        <taxon>Lachnospiraceae</taxon>
        <taxon>Anaerocolumna</taxon>
    </lineage>
</organism>
<dbReference type="PROSITE" id="PS00211">
    <property type="entry name" value="ABC_TRANSPORTER_1"/>
    <property type="match status" value="1"/>
</dbReference>
<feature type="transmembrane region" description="Helical" evidence="9">
    <location>
        <begin position="67"/>
        <end position="91"/>
    </location>
</feature>
<evidence type="ECO:0000259" key="11">
    <source>
        <dbReference type="PROSITE" id="PS50929"/>
    </source>
</evidence>
<accession>A0A1M7YN96</accession>
<dbReference type="Pfam" id="PF00005">
    <property type="entry name" value="ABC_tran"/>
    <property type="match status" value="1"/>
</dbReference>
<evidence type="ECO:0000256" key="3">
    <source>
        <dbReference type="ARBA" id="ARBA00022475"/>
    </source>
</evidence>
<dbReference type="AlphaFoldDB" id="A0A1M7YN96"/>
<feature type="domain" description="ABC transporter" evidence="10">
    <location>
        <begin position="347"/>
        <end position="581"/>
    </location>
</feature>
<evidence type="ECO:0000256" key="6">
    <source>
        <dbReference type="ARBA" id="ARBA00022840"/>
    </source>
</evidence>
<dbReference type="SMART" id="SM00382">
    <property type="entry name" value="AAA"/>
    <property type="match status" value="1"/>
</dbReference>
<dbReference type="PANTHER" id="PTHR43394">
    <property type="entry name" value="ATP-DEPENDENT PERMEASE MDL1, MITOCHONDRIAL"/>
    <property type="match status" value="1"/>
</dbReference>
<reference evidence="12 13" key="1">
    <citation type="submission" date="2016-12" db="EMBL/GenBank/DDBJ databases">
        <authorList>
            <person name="Song W.-J."/>
            <person name="Kurnit D.M."/>
        </authorList>
    </citation>
    <scope>NUCLEOTIDE SEQUENCE [LARGE SCALE GENOMIC DNA]</scope>
    <source>
        <strain evidence="12 13">DSM 12503</strain>
    </source>
</reference>
<dbReference type="InterPro" id="IPR036640">
    <property type="entry name" value="ABC1_TM_sf"/>
</dbReference>
<gene>
    <name evidence="12" type="ORF">SAMN02745217_04496</name>
</gene>
<dbReference type="OrthoDB" id="9762778at2"/>
<feature type="transmembrane region" description="Helical" evidence="9">
    <location>
        <begin position="26"/>
        <end position="46"/>
    </location>
</feature>
<keyword evidence="8 9" id="KW-0472">Membrane</keyword>
<evidence type="ECO:0000256" key="4">
    <source>
        <dbReference type="ARBA" id="ARBA00022692"/>
    </source>
</evidence>
<dbReference type="GO" id="GO:0015421">
    <property type="term" value="F:ABC-type oligopeptide transporter activity"/>
    <property type="evidence" value="ECO:0007669"/>
    <property type="project" value="TreeGrafter"/>
</dbReference>
<dbReference type="Gene3D" id="3.40.50.300">
    <property type="entry name" value="P-loop containing nucleotide triphosphate hydrolases"/>
    <property type="match status" value="1"/>
</dbReference>
<dbReference type="STRING" id="1121345.SAMN02745217_04496"/>
<dbReference type="GO" id="GO:0016887">
    <property type="term" value="F:ATP hydrolysis activity"/>
    <property type="evidence" value="ECO:0007669"/>
    <property type="project" value="InterPro"/>
</dbReference>
<keyword evidence="6 12" id="KW-0067">ATP-binding</keyword>
<feature type="domain" description="ABC transmembrane type-1" evidence="11">
    <location>
        <begin position="31"/>
        <end position="313"/>
    </location>
</feature>
<dbReference type="EMBL" id="FRFD01000017">
    <property type="protein sequence ID" value="SHO54057.1"/>
    <property type="molecule type" value="Genomic_DNA"/>
</dbReference>
<evidence type="ECO:0000259" key="10">
    <source>
        <dbReference type="PROSITE" id="PS50893"/>
    </source>
</evidence>
<keyword evidence="3" id="KW-1003">Cell membrane</keyword>
<dbReference type="SUPFAM" id="SSF90123">
    <property type="entry name" value="ABC transporter transmembrane region"/>
    <property type="match status" value="1"/>
</dbReference>
<keyword evidence="4 9" id="KW-0812">Transmembrane</keyword>
<dbReference type="PROSITE" id="PS50929">
    <property type="entry name" value="ABC_TM1F"/>
    <property type="match status" value="1"/>
</dbReference>
<comment type="subcellular location">
    <subcellularLocation>
        <location evidence="1">Cell membrane</location>
        <topology evidence="1">Multi-pass membrane protein</topology>
    </subcellularLocation>
</comment>
<proteinExistence type="predicted"/>
<keyword evidence="13" id="KW-1185">Reference proteome</keyword>
<dbReference type="InterPro" id="IPR003593">
    <property type="entry name" value="AAA+_ATPase"/>
</dbReference>
<dbReference type="InterPro" id="IPR027417">
    <property type="entry name" value="P-loop_NTPase"/>
</dbReference>
<protein>
    <submittedName>
        <fullName evidence="12">ATP-binding cassette, subfamily B</fullName>
    </submittedName>
</protein>
<sequence length="584" mass="66511">MEETLEYGTGKKRNVLKRLLAYAGPYWLWVAFSLILVLCITGLELYRPILVGQVIDEFITKKNFSGVRHIALIYLLVLLASFVCNFLQTWILSLTGQNIIYNIRQEVFEHIQKLSLRFFDITPVGRLVTRVTNDVEALNDMYANILVKMIKNVVKIIGLAVVMLSLNVRLSFYAFLLIPVIIALTSLFTHISRKTYRQVRTRLTAINTYLSEHLSGMKIIQIFVREKEKQKEFEEKSKDLLRANFREMMVFAIFRPSIYMLSVIAMVIIIGVGGSAVIKGAITIGTLYVFIQYIGSFFDPIQELSEQIGTLQSAMASAEKIFTILDEEPLVVKKESPTMLSAIRGRIEFDHVWFAYEEENWILKDVSFVIEPGQRAAFVGATGAGKSSILNLIGRYYDIQKGRITIDGVDIKDMDTDQLRGAIGQVQQEVFLFTGDIKSNIRLRNEEIAEEEIKSAARYVNADHFIEELNNTYEETVTERGSTLSAGQRQLLSFARTLAFDPAILVMDEATANIDTETEQLIQEALEKLMTGRTTIMVAHRLSTIQHADIIMVMHKGRLRESGTHQELLNQNGIYRKLYELQLQ</sequence>
<evidence type="ECO:0000256" key="9">
    <source>
        <dbReference type="SAM" id="Phobius"/>
    </source>
</evidence>
<dbReference type="InterPro" id="IPR011527">
    <property type="entry name" value="ABC1_TM_dom"/>
</dbReference>
<dbReference type="SUPFAM" id="SSF52540">
    <property type="entry name" value="P-loop containing nucleoside triphosphate hydrolases"/>
    <property type="match status" value="1"/>
</dbReference>
<dbReference type="Pfam" id="PF00664">
    <property type="entry name" value="ABC_membrane"/>
    <property type="match status" value="1"/>
</dbReference>
<evidence type="ECO:0000313" key="13">
    <source>
        <dbReference type="Proteomes" id="UP000184612"/>
    </source>
</evidence>
<dbReference type="FunFam" id="3.40.50.300:FF:000287">
    <property type="entry name" value="Multidrug ABC transporter ATP-binding protein"/>
    <property type="match status" value="1"/>
</dbReference>
<evidence type="ECO:0000256" key="8">
    <source>
        <dbReference type="ARBA" id="ARBA00023136"/>
    </source>
</evidence>
<dbReference type="PROSITE" id="PS50893">
    <property type="entry name" value="ABC_TRANSPORTER_2"/>
    <property type="match status" value="1"/>
</dbReference>
<dbReference type="CDD" id="cd03254">
    <property type="entry name" value="ABCC_Glucan_exporter_like"/>
    <property type="match status" value="1"/>
</dbReference>
<dbReference type="GO" id="GO:0005524">
    <property type="term" value="F:ATP binding"/>
    <property type="evidence" value="ECO:0007669"/>
    <property type="project" value="UniProtKB-KW"/>
</dbReference>
<feature type="transmembrane region" description="Helical" evidence="9">
    <location>
        <begin position="258"/>
        <end position="291"/>
    </location>
</feature>
<dbReference type="Gene3D" id="1.20.1560.10">
    <property type="entry name" value="ABC transporter type 1, transmembrane domain"/>
    <property type="match status" value="1"/>
</dbReference>
<evidence type="ECO:0000256" key="7">
    <source>
        <dbReference type="ARBA" id="ARBA00022989"/>
    </source>
</evidence>
<dbReference type="GO" id="GO:0005886">
    <property type="term" value="C:plasma membrane"/>
    <property type="evidence" value="ECO:0007669"/>
    <property type="project" value="UniProtKB-SubCell"/>
</dbReference>
<dbReference type="InterPro" id="IPR039421">
    <property type="entry name" value="Type_1_exporter"/>
</dbReference>
<evidence type="ECO:0000256" key="1">
    <source>
        <dbReference type="ARBA" id="ARBA00004651"/>
    </source>
</evidence>
<dbReference type="FunFam" id="1.20.1560.10:FF:000011">
    <property type="entry name" value="Multidrug ABC transporter ATP-binding protein"/>
    <property type="match status" value="1"/>
</dbReference>
<evidence type="ECO:0000313" key="12">
    <source>
        <dbReference type="EMBL" id="SHO54057.1"/>
    </source>
</evidence>
<keyword evidence="2" id="KW-0813">Transport</keyword>
<keyword evidence="7 9" id="KW-1133">Transmembrane helix</keyword>
<evidence type="ECO:0000256" key="5">
    <source>
        <dbReference type="ARBA" id="ARBA00022741"/>
    </source>
</evidence>
<feature type="transmembrane region" description="Helical" evidence="9">
    <location>
        <begin position="172"/>
        <end position="192"/>
    </location>
</feature>
<dbReference type="PANTHER" id="PTHR43394:SF1">
    <property type="entry name" value="ATP-BINDING CASSETTE SUB-FAMILY B MEMBER 10, MITOCHONDRIAL"/>
    <property type="match status" value="1"/>
</dbReference>
<keyword evidence="5" id="KW-0547">Nucleotide-binding</keyword>